<sequence>MTARRHHGSDGHVTIASCLLTRAPTTLARDGRALPTDEVPAVPIFTADRGGATA</sequence>
<dbReference type="EMBL" id="CP041090">
    <property type="protein sequence ID" value="WWE88604.1"/>
    <property type="molecule type" value="Genomic_DNA"/>
</dbReference>
<keyword evidence="2" id="KW-1185">Reference proteome</keyword>
<evidence type="ECO:0000313" key="1">
    <source>
        <dbReference type="EMBL" id="WWE88604.1"/>
    </source>
</evidence>
<dbReference type="Proteomes" id="UP000319298">
    <property type="component" value="Chromosome"/>
</dbReference>
<name>A0ABZ2F0A8_9BRAD</name>
<protein>
    <submittedName>
        <fullName evidence="1">Uncharacterized protein</fullName>
    </submittedName>
</protein>
<dbReference type="RefSeq" id="WP_155527926.1">
    <property type="nucleotide sequence ID" value="NZ_CP041090.2"/>
</dbReference>
<organism evidence="1 2">
    <name type="scientific">Bradyrhizobium symbiodeficiens</name>
    <dbReference type="NCBI Taxonomy" id="1404367"/>
    <lineage>
        <taxon>Bacteria</taxon>
        <taxon>Pseudomonadati</taxon>
        <taxon>Pseudomonadota</taxon>
        <taxon>Alphaproteobacteria</taxon>
        <taxon>Hyphomicrobiales</taxon>
        <taxon>Nitrobacteraceae</taxon>
        <taxon>Bradyrhizobium</taxon>
    </lineage>
</organism>
<reference evidence="2" key="1">
    <citation type="submission" date="2019-06" db="EMBL/GenBank/DDBJ databases">
        <title>Whole-Genome Sequence of Bradyrhizobium sp. 3 Strain 65S1MB.</title>
        <authorList>
            <person name="Bromfield E.S.P."/>
            <person name="Cloutier S."/>
            <person name="Nguyen H.D.T."/>
        </authorList>
    </citation>
    <scope>NUCLEOTIDE SEQUENCE [LARGE SCALE GENOMIC DNA]</scope>
    <source>
        <strain evidence="2">65S1MB</strain>
    </source>
</reference>
<evidence type="ECO:0000313" key="2">
    <source>
        <dbReference type="Proteomes" id="UP000319298"/>
    </source>
</evidence>
<reference evidence="1 2" key="2">
    <citation type="journal article" date="2020" name="Int. J. Syst. Evol. Microbiol.">
        <title>Description and complete genome sequences of Bradyrhizobium symbiodeficiens sp. nov., a non-symbiotic bacterium associated with legumes native to Canada.</title>
        <authorList>
            <person name="Bromfield E.S.P."/>
            <person name="Cloutier S."/>
            <person name="Nguyen H.D.T."/>
        </authorList>
    </citation>
    <scope>NUCLEOTIDE SEQUENCE [LARGE SCALE GENOMIC DNA]</scope>
    <source>
        <strain evidence="1 2">65S1MB</strain>
    </source>
</reference>
<accession>A0ABZ2F0A8</accession>
<gene>
    <name evidence="1" type="ORF">FJN17_34215</name>
</gene>
<proteinExistence type="predicted"/>